<dbReference type="InterPro" id="IPR041633">
    <property type="entry name" value="Polbeta"/>
</dbReference>
<keyword evidence="3" id="KW-1185">Reference proteome</keyword>
<comment type="caution">
    <text evidence="2">The sequence shown here is derived from an EMBL/GenBank/DDBJ whole genome shotgun (WGS) entry which is preliminary data.</text>
</comment>
<protein>
    <submittedName>
        <fullName evidence="2">Nucleotidyltransferase domain-containing protein</fullName>
    </submittedName>
</protein>
<gene>
    <name evidence="2" type="ORF">DP115_29220</name>
</gene>
<dbReference type="EMBL" id="QMEC01000169">
    <property type="protein sequence ID" value="NMF66607.1"/>
    <property type="molecule type" value="Genomic_DNA"/>
</dbReference>
<accession>A0ABX1MD95</accession>
<feature type="domain" description="Polymerase beta nucleotidyltransferase" evidence="1">
    <location>
        <begin position="25"/>
        <end position="84"/>
    </location>
</feature>
<name>A0ABX1MD95_9CYAN</name>
<dbReference type="InterPro" id="IPR043519">
    <property type="entry name" value="NT_sf"/>
</dbReference>
<dbReference type="CDD" id="cd05403">
    <property type="entry name" value="NT_KNTase_like"/>
    <property type="match status" value="1"/>
</dbReference>
<evidence type="ECO:0000313" key="2">
    <source>
        <dbReference type="EMBL" id="NMF66607.1"/>
    </source>
</evidence>
<reference evidence="2 3" key="1">
    <citation type="submission" date="2018-06" db="EMBL/GenBank/DDBJ databases">
        <title>Comparative genomics of Brasilonema spp. strains.</title>
        <authorList>
            <person name="Alvarenga D.O."/>
            <person name="Fiore M.F."/>
            <person name="Varani A.M."/>
        </authorList>
    </citation>
    <scope>NUCLEOTIDE SEQUENCE [LARGE SCALE GENOMIC DNA]</scope>
    <source>
        <strain evidence="2 3">UFV-OR1</strain>
    </source>
</reference>
<evidence type="ECO:0000313" key="3">
    <source>
        <dbReference type="Proteomes" id="UP000762253"/>
    </source>
</evidence>
<dbReference type="RefSeq" id="WP_169268177.1">
    <property type="nucleotide sequence ID" value="NZ_QMEC01000169.1"/>
</dbReference>
<sequence length="217" mass="24940">MSSHSNPLKDDHYLGALVDELCHVHNCHTVILYGSRAKGTHTAESDYDLFAVRETGESLHDARLWNNYYLDIFIYNEKDVIIVDSSFLRILGGVVLRECEGFGQRLLKRMDELFATGPAALSASEIQLRRTWFSKMLKRISQGNIEADYRRVWLLYALLEDYFALRQKWYLGSKESWNWLKIHDPQTYVAFEVALKPGACFSTIESLVEKVLAVNAA</sequence>
<organism evidence="2 3">
    <name type="scientific">Brasilonema octagenarum UFV-OR1</name>
    <dbReference type="NCBI Taxonomy" id="417115"/>
    <lineage>
        <taxon>Bacteria</taxon>
        <taxon>Bacillati</taxon>
        <taxon>Cyanobacteriota</taxon>
        <taxon>Cyanophyceae</taxon>
        <taxon>Nostocales</taxon>
        <taxon>Scytonemataceae</taxon>
        <taxon>Brasilonema</taxon>
        <taxon>Octagenarum group</taxon>
    </lineage>
</organism>
<dbReference type="Proteomes" id="UP000762253">
    <property type="component" value="Unassembled WGS sequence"/>
</dbReference>
<dbReference type="SUPFAM" id="SSF81301">
    <property type="entry name" value="Nucleotidyltransferase"/>
    <property type="match status" value="1"/>
</dbReference>
<dbReference type="Gene3D" id="3.30.460.10">
    <property type="entry name" value="Beta Polymerase, domain 2"/>
    <property type="match status" value="1"/>
</dbReference>
<proteinExistence type="predicted"/>
<evidence type="ECO:0000259" key="1">
    <source>
        <dbReference type="Pfam" id="PF18765"/>
    </source>
</evidence>
<dbReference type="Pfam" id="PF18765">
    <property type="entry name" value="Polbeta"/>
    <property type="match status" value="1"/>
</dbReference>